<keyword evidence="4" id="KW-0336">GPI-anchor</keyword>
<evidence type="ECO:0000256" key="2">
    <source>
        <dbReference type="ARBA" id="ARBA00011481"/>
    </source>
</evidence>
<evidence type="ECO:0000256" key="10">
    <source>
        <dbReference type="ARBA" id="ARBA00029920"/>
    </source>
</evidence>
<dbReference type="SMART" id="SM00134">
    <property type="entry name" value="LU"/>
    <property type="match status" value="1"/>
</dbReference>
<feature type="compositionally biased region" description="Polar residues" evidence="13">
    <location>
        <begin position="124"/>
        <end position="135"/>
    </location>
</feature>
<evidence type="ECO:0000256" key="4">
    <source>
        <dbReference type="ARBA" id="ARBA00022622"/>
    </source>
</evidence>
<accession>A0A8C8YPN2</accession>
<evidence type="ECO:0000256" key="7">
    <source>
        <dbReference type="ARBA" id="ARBA00023157"/>
    </source>
</evidence>
<evidence type="ECO:0000256" key="8">
    <source>
        <dbReference type="ARBA" id="ARBA00023180"/>
    </source>
</evidence>
<dbReference type="Gene3D" id="2.10.60.10">
    <property type="entry name" value="CD59"/>
    <property type="match status" value="1"/>
</dbReference>
<dbReference type="Ensembl" id="ENSPSMT00000003267.1">
    <property type="protein sequence ID" value="ENSPSMP00000002725.1"/>
    <property type="gene ID" value="ENSPSMG00000002176.1"/>
</dbReference>
<dbReference type="InterPro" id="IPR016054">
    <property type="entry name" value="LY6_UPA_recep-like"/>
</dbReference>
<proteinExistence type="predicted"/>
<dbReference type="InterPro" id="IPR056949">
    <property type="entry name" value="CD59"/>
</dbReference>
<evidence type="ECO:0000256" key="12">
    <source>
        <dbReference type="ARBA" id="ARBA00031867"/>
    </source>
</evidence>
<reference evidence="15" key="1">
    <citation type="submission" date="2025-08" db="UniProtKB">
        <authorList>
            <consortium name="Ensembl"/>
        </authorList>
    </citation>
    <scope>IDENTIFICATION</scope>
</reference>
<keyword evidence="5" id="KW-0732">Signal</keyword>
<evidence type="ECO:0000256" key="11">
    <source>
        <dbReference type="ARBA" id="ARBA00031590"/>
    </source>
</evidence>
<feature type="domain" description="UPAR/Ly6" evidence="14">
    <location>
        <begin position="34"/>
        <end position="115"/>
    </location>
</feature>
<dbReference type="Pfam" id="PF25152">
    <property type="entry name" value="CD59"/>
    <property type="match status" value="1"/>
</dbReference>
<keyword evidence="9" id="KW-0449">Lipoprotein</keyword>
<evidence type="ECO:0000313" key="16">
    <source>
        <dbReference type="Proteomes" id="UP000694414"/>
    </source>
</evidence>
<dbReference type="GO" id="GO:0005886">
    <property type="term" value="C:plasma membrane"/>
    <property type="evidence" value="ECO:0007669"/>
    <property type="project" value="UniProtKB-SubCell"/>
</dbReference>
<feature type="region of interest" description="Disordered" evidence="13">
    <location>
        <begin position="113"/>
        <end position="135"/>
    </location>
</feature>
<evidence type="ECO:0000259" key="14">
    <source>
        <dbReference type="SMART" id="SM00134"/>
    </source>
</evidence>
<keyword evidence="6" id="KW-0472">Membrane</keyword>
<comment type="subcellular location">
    <subcellularLocation>
        <location evidence="1">Cell membrane</location>
        <topology evidence="1">Lipid-anchor</topology>
        <topology evidence="1">GPI-anchor</topology>
    </subcellularLocation>
</comment>
<protein>
    <recommendedName>
        <fullName evidence="3">CD59 glycoprotein</fullName>
    </recommendedName>
    <alternativeName>
        <fullName evidence="11">MAC-inhibitory protein</fullName>
    </alternativeName>
    <alternativeName>
        <fullName evidence="12">Membrane attack complex inhibition factor</fullName>
    </alternativeName>
    <alternativeName>
        <fullName evidence="10">Protectin</fullName>
    </alternativeName>
</protein>
<reference evidence="15" key="2">
    <citation type="submission" date="2025-09" db="UniProtKB">
        <authorList>
            <consortium name="Ensembl"/>
        </authorList>
    </citation>
    <scope>IDENTIFICATION</scope>
</reference>
<dbReference type="InterPro" id="IPR018363">
    <property type="entry name" value="CD59_antigen_CS"/>
</dbReference>
<dbReference type="PROSITE" id="PS51257">
    <property type="entry name" value="PROKAR_LIPOPROTEIN"/>
    <property type="match status" value="1"/>
</dbReference>
<evidence type="ECO:0000256" key="13">
    <source>
        <dbReference type="SAM" id="MobiDB-lite"/>
    </source>
</evidence>
<comment type="subunit">
    <text evidence="2">Interacts with T-cell surface antigen CD2.</text>
</comment>
<dbReference type="CDD" id="cd23554">
    <property type="entry name" value="TFP_LU_ECD_CD59"/>
    <property type="match status" value="1"/>
</dbReference>
<keyword evidence="7" id="KW-1015">Disulfide bond</keyword>
<dbReference type="PROSITE" id="PS00983">
    <property type="entry name" value="LY6_UPAR"/>
    <property type="match status" value="1"/>
</dbReference>
<keyword evidence="16" id="KW-1185">Reference proteome</keyword>
<dbReference type="Proteomes" id="UP000694414">
    <property type="component" value="Unplaced"/>
</dbReference>
<keyword evidence="8" id="KW-0325">Glycoprotein</keyword>
<evidence type="ECO:0000256" key="5">
    <source>
        <dbReference type="ARBA" id="ARBA00022729"/>
    </source>
</evidence>
<dbReference type="SUPFAM" id="SSF57302">
    <property type="entry name" value="Snake toxin-like"/>
    <property type="match status" value="1"/>
</dbReference>
<evidence type="ECO:0000256" key="3">
    <source>
        <dbReference type="ARBA" id="ARBA00015038"/>
    </source>
</evidence>
<dbReference type="GeneTree" id="ENSGT00390000016309"/>
<dbReference type="InterPro" id="IPR045860">
    <property type="entry name" value="Snake_toxin-like_sf"/>
</dbReference>
<evidence type="ECO:0000256" key="6">
    <source>
        <dbReference type="ARBA" id="ARBA00023136"/>
    </source>
</evidence>
<dbReference type="AlphaFoldDB" id="A0A8C8YPN2"/>
<sequence>MRGIEFFLGGELLLNWGSKLVFSIIIISCSCYSLQCYSCINPVPECATVTNCTTNFDACLRTIAGPRIYHQCWKFEDCTFDRISALLGEAELQYYCCKTDKCNHESELEDIWQGGKKHPRGQGMETQSLSLDSYQ</sequence>
<evidence type="ECO:0000256" key="9">
    <source>
        <dbReference type="ARBA" id="ARBA00023288"/>
    </source>
</evidence>
<dbReference type="GO" id="GO:0098552">
    <property type="term" value="C:side of membrane"/>
    <property type="evidence" value="ECO:0007669"/>
    <property type="project" value="UniProtKB-KW"/>
</dbReference>
<evidence type="ECO:0000313" key="15">
    <source>
        <dbReference type="Ensembl" id="ENSPSMP00000002725.1"/>
    </source>
</evidence>
<evidence type="ECO:0000256" key="1">
    <source>
        <dbReference type="ARBA" id="ARBA00004609"/>
    </source>
</evidence>
<name>A0A8C8YPN2_PROSS</name>
<organism evidence="15 16">
    <name type="scientific">Prolemur simus</name>
    <name type="common">Greater bamboo lemur</name>
    <name type="synonym">Hapalemur simus</name>
    <dbReference type="NCBI Taxonomy" id="1328070"/>
    <lineage>
        <taxon>Eukaryota</taxon>
        <taxon>Metazoa</taxon>
        <taxon>Chordata</taxon>
        <taxon>Craniata</taxon>
        <taxon>Vertebrata</taxon>
        <taxon>Euteleostomi</taxon>
        <taxon>Mammalia</taxon>
        <taxon>Eutheria</taxon>
        <taxon>Euarchontoglires</taxon>
        <taxon>Primates</taxon>
        <taxon>Strepsirrhini</taxon>
        <taxon>Lemuriformes</taxon>
        <taxon>Lemuridae</taxon>
        <taxon>Prolemur</taxon>
    </lineage>
</organism>